<dbReference type="PANTHER" id="PTHR30319:SF1">
    <property type="entry name" value="TRANSCRIPTIONAL REPRESSOR PAAX"/>
    <property type="match status" value="1"/>
</dbReference>
<dbReference type="OrthoDB" id="2270427at2"/>
<evidence type="ECO:0000313" key="3">
    <source>
        <dbReference type="EMBL" id="SIR18926.1"/>
    </source>
</evidence>
<gene>
    <name evidence="3" type="ORF">SAMN05421834_11577</name>
</gene>
<reference evidence="4" key="1">
    <citation type="submission" date="2017-01" db="EMBL/GenBank/DDBJ databases">
        <authorList>
            <person name="Varghese N."/>
            <person name="Submissions S."/>
        </authorList>
    </citation>
    <scope>NUCLEOTIDE SEQUENCE [LARGE SCALE GENOMIC DNA]</scope>
    <source>
        <strain evidence="4">ATCC 700103</strain>
    </source>
</reference>
<dbReference type="Proteomes" id="UP000185669">
    <property type="component" value="Unassembled WGS sequence"/>
</dbReference>
<dbReference type="Pfam" id="PF08223">
    <property type="entry name" value="PaaX_C"/>
    <property type="match status" value="1"/>
</dbReference>
<keyword evidence="4" id="KW-1185">Reference proteome</keyword>
<dbReference type="RefSeq" id="WP_076545444.1">
    <property type="nucleotide sequence ID" value="NZ_FTNC01000015.1"/>
</dbReference>
<proteinExistence type="predicted"/>
<accession>A0A1N6YWJ5</accession>
<dbReference type="Gene3D" id="1.10.10.10">
    <property type="entry name" value="Winged helix-like DNA-binding domain superfamily/Winged helix DNA-binding domain"/>
    <property type="match status" value="1"/>
</dbReference>
<dbReference type="Pfam" id="PF07848">
    <property type="entry name" value="PaaX"/>
    <property type="match status" value="1"/>
</dbReference>
<dbReference type="GO" id="GO:0006351">
    <property type="term" value="P:DNA-templated transcription"/>
    <property type="evidence" value="ECO:0007669"/>
    <property type="project" value="TreeGrafter"/>
</dbReference>
<evidence type="ECO:0000259" key="1">
    <source>
        <dbReference type="Pfam" id="PF07848"/>
    </source>
</evidence>
<feature type="domain" description="Transcriptional repressor PaaX-like C-terminal" evidence="2">
    <location>
        <begin position="188"/>
        <end position="268"/>
    </location>
</feature>
<dbReference type="AlphaFoldDB" id="A0A1N6YWJ5"/>
<evidence type="ECO:0000313" key="4">
    <source>
        <dbReference type="Proteomes" id="UP000185669"/>
    </source>
</evidence>
<dbReference type="EMBL" id="FTNC01000015">
    <property type="protein sequence ID" value="SIR18926.1"/>
    <property type="molecule type" value="Genomic_DNA"/>
</dbReference>
<dbReference type="InterPro" id="IPR036388">
    <property type="entry name" value="WH-like_DNA-bd_sf"/>
</dbReference>
<organism evidence="3 4">
    <name type="scientific">Halanaerobium kushneri</name>
    <dbReference type="NCBI Taxonomy" id="56779"/>
    <lineage>
        <taxon>Bacteria</taxon>
        <taxon>Bacillati</taxon>
        <taxon>Bacillota</taxon>
        <taxon>Clostridia</taxon>
        <taxon>Halanaerobiales</taxon>
        <taxon>Halanaerobiaceae</taxon>
        <taxon>Halanaerobium</taxon>
    </lineage>
</organism>
<dbReference type="STRING" id="56779.SAMN05421834_11577"/>
<name>A0A1N6YWJ5_9FIRM</name>
<dbReference type="PANTHER" id="PTHR30319">
    <property type="entry name" value="PHENYLACETIC ACID REGULATOR-RELATED TRANSCRIPTIONAL REPRESSOR"/>
    <property type="match status" value="1"/>
</dbReference>
<feature type="domain" description="Transcriptional repressor PaaX-like N-terminal" evidence="1">
    <location>
        <begin position="18"/>
        <end position="80"/>
    </location>
</feature>
<dbReference type="InterPro" id="IPR012906">
    <property type="entry name" value="PaaX-like_N"/>
</dbReference>
<sequence length="278" mass="33092">MGITIRNKDSVTGIVLFIFNLLQEYKDRSAMIEQGDLISYLKVFGKSESSIRMGLSRMSRSKVIKKVKKDNDIYYVLDEDGNEYIDIFRRGLKNFQLKYKKRKSNNWDFNWNLYIFKDFKKSEVENTDLIEILTEMGYAEIELNVWVSPYNMGNQMDLILNEKEVEYLNINGEINTKIDISKFLKKEFNLKKLKEEYNKLISMIDENNEIIKDKELKTKELLPLLGYTGWEFYSIVTEDPFLPNNILEDWIGDRAVKLFFDYRRKLFNEIAGELFEKN</sequence>
<dbReference type="InterPro" id="IPR013225">
    <property type="entry name" value="PaaX_C"/>
</dbReference>
<protein>
    <submittedName>
        <fullName evidence="3">Transcriptional regulator, PaaX family</fullName>
    </submittedName>
</protein>
<dbReference type="Gene3D" id="3.30.70.2650">
    <property type="match status" value="1"/>
</dbReference>
<evidence type="ECO:0000259" key="2">
    <source>
        <dbReference type="Pfam" id="PF08223"/>
    </source>
</evidence>